<evidence type="ECO:0000313" key="3">
    <source>
        <dbReference type="Proteomes" id="UP000614601"/>
    </source>
</evidence>
<keyword evidence="1" id="KW-0175">Coiled coil</keyword>
<dbReference type="EMBL" id="CAJFDH010000001">
    <property type="protein sequence ID" value="CAD5206975.1"/>
    <property type="molecule type" value="Genomic_DNA"/>
</dbReference>
<accession>A0A811JUN2</accession>
<dbReference type="Proteomes" id="UP000614601">
    <property type="component" value="Unassembled WGS sequence"/>
</dbReference>
<keyword evidence="3" id="KW-1185">Reference proteome</keyword>
<feature type="coiled-coil region" evidence="1">
    <location>
        <begin position="136"/>
        <end position="166"/>
    </location>
</feature>
<gene>
    <name evidence="2" type="ORF">BOKJ2_LOCUS1659</name>
</gene>
<dbReference type="Proteomes" id="UP000783686">
    <property type="component" value="Unassembled WGS sequence"/>
</dbReference>
<evidence type="ECO:0000256" key="1">
    <source>
        <dbReference type="SAM" id="Coils"/>
    </source>
</evidence>
<sequence length="167" mass="19333">MLSLDWLFEGMVPNIMKQQAGPLFAKMTPDVELDDKVFGYKLKGVNELNSHLLKVRTYFRYKSPYVKAEYKGAIIYEGEDVVTFLWKLNILRSSFMRYFPAFVTGKQTEFDVREGALVCSVNEDGKIYKMLNRPVTEADKEAAAQLKALKDEMKEEEKKQALKEKLE</sequence>
<dbReference type="EMBL" id="CAJFCW020000001">
    <property type="protein sequence ID" value="CAG9083876.1"/>
    <property type="molecule type" value="Genomic_DNA"/>
</dbReference>
<protein>
    <submittedName>
        <fullName evidence="2">Uncharacterized protein</fullName>
    </submittedName>
</protein>
<organism evidence="2 3">
    <name type="scientific">Bursaphelenchus okinawaensis</name>
    <dbReference type="NCBI Taxonomy" id="465554"/>
    <lineage>
        <taxon>Eukaryota</taxon>
        <taxon>Metazoa</taxon>
        <taxon>Ecdysozoa</taxon>
        <taxon>Nematoda</taxon>
        <taxon>Chromadorea</taxon>
        <taxon>Rhabditida</taxon>
        <taxon>Tylenchina</taxon>
        <taxon>Tylenchomorpha</taxon>
        <taxon>Aphelenchoidea</taxon>
        <taxon>Aphelenchoididae</taxon>
        <taxon>Bursaphelenchus</taxon>
    </lineage>
</organism>
<dbReference type="OrthoDB" id="5809659at2759"/>
<proteinExistence type="predicted"/>
<reference evidence="2" key="1">
    <citation type="submission" date="2020-09" db="EMBL/GenBank/DDBJ databases">
        <authorList>
            <person name="Kikuchi T."/>
        </authorList>
    </citation>
    <scope>NUCLEOTIDE SEQUENCE</scope>
    <source>
        <strain evidence="2">SH1</strain>
    </source>
</reference>
<evidence type="ECO:0000313" key="2">
    <source>
        <dbReference type="EMBL" id="CAD5206975.1"/>
    </source>
</evidence>
<dbReference type="AlphaFoldDB" id="A0A811JUN2"/>
<name>A0A811JUN2_9BILA</name>
<comment type="caution">
    <text evidence="2">The sequence shown here is derived from an EMBL/GenBank/DDBJ whole genome shotgun (WGS) entry which is preliminary data.</text>
</comment>